<comment type="caution">
    <text evidence="4">The sequence shown here is derived from an EMBL/GenBank/DDBJ whole genome shotgun (WGS) entry which is preliminary data.</text>
</comment>
<dbReference type="GO" id="GO:0009062">
    <property type="term" value="P:fatty acid catabolic process"/>
    <property type="evidence" value="ECO:0007669"/>
    <property type="project" value="InterPro"/>
</dbReference>
<dbReference type="InterPro" id="IPR057326">
    <property type="entry name" value="KR_dom"/>
</dbReference>
<evidence type="ECO:0000259" key="3">
    <source>
        <dbReference type="SMART" id="SM00822"/>
    </source>
</evidence>
<dbReference type="Gene3D" id="3.40.50.720">
    <property type="entry name" value="NAD(P)-binding Rossmann-like Domain"/>
    <property type="match status" value="1"/>
</dbReference>
<dbReference type="Proteomes" id="UP000003653">
    <property type="component" value="Unassembled WGS sequence"/>
</dbReference>
<protein>
    <submittedName>
        <fullName evidence="4">Oxidoreductase, short chain dehydrogenase/reductase family protein</fullName>
        <ecNumber evidence="4">1.3.1.34</ecNumber>
    </submittedName>
</protein>
<dbReference type="Pfam" id="PF13561">
    <property type="entry name" value="adh_short_C2"/>
    <property type="match status" value="1"/>
</dbReference>
<dbReference type="AlphaFoldDB" id="D5PII7"/>
<evidence type="ECO:0000313" key="5">
    <source>
        <dbReference type="Proteomes" id="UP000003653"/>
    </source>
</evidence>
<evidence type="ECO:0000313" key="4">
    <source>
        <dbReference type="EMBL" id="EFG74096.1"/>
    </source>
</evidence>
<dbReference type="FunFam" id="3.40.50.720:FF:000084">
    <property type="entry name" value="Short-chain dehydrogenase reductase"/>
    <property type="match status" value="1"/>
</dbReference>
<dbReference type="EC" id="1.3.1.34" evidence="4"/>
<evidence type="ECO:0000256" key="1">
    <source>
        <dbReference type="ARBA" id="ARBA00022857"/>
    </source>
</evidence>
<dbReference type="PANTHER" id="PTHR43296">
    <property type="entry name" value="PEROXISOMAL 2,4-DIENOYL-COA REDUCTASE"/>
    <property type="match status" value="1"/>
</dbReference>
<reference evidence="4 5" key="1">
    <citation type="submission" date="2010-04" db="EMBL/GenBank/DDBJ databases">
        <authorList>
            <person name="Muzny D."/>
            <person name="Qin X."/>
            <person name="Deng J."/>
            <person name="Jiang H."/>
            <person name="Liu Y."/>
            <person name="Qu J."/>
            <person name="Song X.-Z."/>
            <person name="Zhang L."/>
            <person name="Thornton R."/>
            <person name="Coyle M."/>
            <person name="Francisco L."/>
            <person name="Jackson L."/>
            <person name="Javaid M."/>
            <person name="Korchina V."/>
            <person name="Kovar C."/>
            <person name="Mata R."/>
            <person name="Mathew T."/>
            <person name="Ngo R."/>
            <person name="Nguyen L."/>
            <person name="Nguyen N."/>
            <person name="Okwuonu G."/>
            <person name="Ongeri F."/>
            <person name="Pham C."/>
            <person name="Simmons D."/>
            <person name="Wilczek-Boney K."/>
            <person name="Hale W."/>
            <person name="Jakkamsetti A."/>
            <person name="Pham P."/>
            <person name="Ruth R."/>
            <person name="San Lucas F."/>
            <person name="Warren J."/>
            <person name="Zhang J."/>
            <person name="Zhao Z."/>
            <person name="Zhou C."/>
            <person name="Zhu D."/>
            <person name="Lee S."/>
            <person name="Bess C."/>
            <person name="Blankenburg K."/>
            <person name="Forbes L."/>
            <person name="Fu Q."/>
            <person name="Gubbala S."/>
            <person name="Hirani K."/>
            <person name="Jayaseelan J.C."/>
            <person name="Lara F."/>
            <person name="Munidasa M."/>
            <person name="Palculict T."/>
            <person name="Patil S."/>
            <person name="Pu L.-L."/>
            <person name="Saada N."/>
            <person name="Tang L."/>
            <person name="Weissenberger G."/>
            <person name="Zhu Y."/>
            <person name="Hemphill L."/>
            <person name="Shang Y."/>
            <person name="Youmans B."/>
            <person name="Ayvaz T."/>
            <person name="Ross M."/>
            <person name="Santibanez J."/>
            <person name="Aqrawi P."/>
            <person name="Gross S."/>
            <person name="Joshi V."/>
            <person name="Fowler G."/>
            <person name="Nazareth L."/>
            <person name="Reid J."/>
            <person name="Worley K."/>
            <person name="Petrosino J."/>
            <person name="Highlander S."/>
            <person name="Gibbs R."/>
        </authorList>
    </citation>
    <scope>NUCLEOTIDE SEQUENCE [LARGE SCALE GENOMIC DNA]</scope>
    <source>
        <strain evidence="4 5">ATCC BAA-614</strain>
    </source>
</reference>
<dbReference type="InterPro" id="IPR036291">
    <property type="entry name" value="NAD(P)-bd_dom_sf"/>
</dbReference>
<dbReference type="SMART" id="SM00822">
    <property type="entry name" value="PKS_KR"/>
    <property type="match status" value="1"/>
</dbReference>
<dbReference type="SUPFAM" id="SSF51735">
    <property type="entry name" value="NAD(P)-binding Rossmann-fold domains"/>
    <property type="match status" value="1"/>
</dbReference>
<sequence>MLILAVRRENVHCRATVARRNLNGVSDRRSPFRPDLLAGKVALVTGGATGLGLETARVLGSHGARIAICSRKEANLQAAVAALKDAGIAAVYGVCDVRRHEDVTAVVGEVIRAFGRLDIVVNNAAGNFPVPISDLSPGGFKAVVDIDLLGTFNVSKAAYELWLRDHGGSVVNISAATQYRGMALQSHVVSAKAGIDAFTRACAIEWGPDGVRVNVVAPGAMSGTEGVKRITGDAAHRTMQNPLRRPGSTTEVAEAVLFLAGDAASYVTGATLVVDGGGWLTASGVPDLPGYR</sequence>
<dbReference type="PRINTS" id="PR00080">
    <property type="entry name" value="SDRFAMILY"/>
</dbReference>
<dbReference type="PANTHER" id="PTHR43296:SF2">
    <property type="entry name" value="PEROXISOMAL 2,4-DIENOYL-COA REDUCTASE [(3E)-ENOYL-COA-PRODUCING]"/>
    <property type="match status" value="1"/>
</dbReference>
<dbReference type="GO" id="GO:0008670">
    <property type="term" value="F:2,4-dienoyl-CoA reductase (NADPH) activity"/>
    <property type="evidence" value="ECO:0007669"/>
    <property type="project" value="UniProtKB-EC"/>
</dbReference>
<proteinExistence type="predicted"/>
<dbReference type="InterPro" id="IPR002347">
    <property type="entry name" value="SDR_fam"/>
</dbReference>
<gene>
    <name evidence="4" type="primary">decr2</name>
    <name evidence="4" type="ORF">HMPREF0591_5981</name>
</gene>
<dbReference type="InterPro" id="IPR045017">
    <property type="entry name" value="DECR2-like"/>
</dbReference>
<keyword evidence="5" id="KW-1185">Reference proteome</keyword>
<keyword evidence="1" id="KW-0521">NADP</keyword>
<feature type="domain" description="Ketoreductase" evidence="3">
    <location>
        <begin position="40"/>
        <end position="224"/>
    </location>
</feature>
<dbReference type="EMBL" id="ADNV01000385">
    <property type="protein sequence ID" value="EFG74096.1"/>
    <property type="molecule type" value="Genomic_DNA"/>
</dbReference>
<dbReference type="PRINTS" id="PR00081">
    <property type="entry name" value="GDHRDH"/>
</dbReference>
<name>D5PII7_9MYCO</name>
<keyword evidence="2 4" id="KW-0560">Oxidoreductase</keyword>
<dbReference type="HOGENOM" id="CLU_010194_1_2_11"/>
<organism evidence="4 5">
    <name type="scientific">Mycobacterium parascrofulaceum ATCC BAA-614</name>
    <dbReference type="NCBI Taxonomy" id="525368"/>
    <lineage>
        <taxon>Bacteria</taxon>
        <taxon>Bacillati</taxon>
        <taxon>Actinomycetota</taxon>
        <taxon>Actinomycetes</taxon>
        <taxon>Mycobacteriales</taxon>
        <taxon>Mycobacteriaceae</taxon>
        <taxon>Mycobacterium</taxon>
        <taxon>Mycobacterium simiae complex</taxon>
    </lineage>
</organism>
<evidence type="ECO:0000256" key="2">
    <source>
        <dbReference type="ARBA" id="ARBA00023002"/>
    </source>
</evidence>
<accession>D5PII7</accession>
<dbReference type="CDD" id="cd05369">
    <property type="entry name" value="TER_DECR_SDR_a"/>
    <property type="match status" value="1"/>
</dbReference>
<dbReference type="eggNOG" id="COG1028">
    <property type="taxonomic scope" value="Bacteria"/>
</dbReference>